<keyword evidence="3" id="KW-1185">Reference proteome</keyword>
<organism evidence="2 3">
    <name type="scientific">Pilimelia anulata</name>
    <dbReference type="NCBI Taxonomy" id="53371"/>
    <lineage>
        <taxon>Bacteria</taxon>
        <taxon>Bacillati</taxon>
        <taxon>Actinomycetota</taxon>
        <taxon>Actinomycetes</taxon>
        <taxon>Micromonosporales</taxon>
        <taxon>Micromonosporaceae</taxon>
        <taxon>Pilimelia</taxon>
    </lineage>
</organism>
<proteinExistence type="predicted"/>
<reference evidence="2" key="1">
    <citation type="journal article" date="2014" name="Int. J. Syst. Evol. Microbiol.">
        <title>Complete genome sequence of Corynebacterium casei LMG S-19264T (=DSM 44701T), isolated from a smear-ripened cheese.</title>
        <authorList>
            <consortium name="US DOE Joint Genome Institute (JGI-PGF)"/>
            <person name="Walter F."/>
            <person name="Albersmeier A."/>
            <person name="Kalinowski J."/>
            <person name="Ruckert C."/>
        </authorList>
    </citation>
    <scope>NUCLEOTIDE SEQUENCE</scope>
    <source>
        <strain evidence="2">JCM 3090</strain>
    </source>
</reference>
<reference evidence="2" key="2">
    <citation type="submission" date="2020-09" db="EMBL/GenBank/DDBJ databases">
        <authorList>
            <person name="Sun Q."/>
            <person name="Ohkuma M."/>
        </authorList>
    </citation>
    <scope>NUCLEOTIDE SEQUENCE</scope>
    <source>
        <strain evidence="2">JCM 3090</strain>
    </source>
</reference>
<gene>
    <name evidence="2" type="ORF">GCM10010123_01720</name>
</gene>
<name>A0A8J3FAK5_9ACTN</name>
<accession>A0A8J3FAK5</accession>
<dbReference type="Proteomes" id="UP000649739">
    <property type="component" value="Unassembled WGS sequence"/>
</dbReference>
<feature type="region of interest" description="Disordered" evidence="1">
    <location>
        <begin position="51"/>
        <end position="87"/>
    </location>
</feature>
<comment type="caution">
    <text evidence="2">The sequence shown here is derived from an EMBL/GenBank/DDBJ whole genome shotgun (WGS) entry which is preliminary data.</text>
</comment>
<protein>
    <submittedName>
        <fullName evidence="2">Uncharacterized protein</fullName>
    </submittedName>
</protein>
<evidence type="ECO:0000256" key="1">
    <source>
        <dbReference type="SAM" id="MobiDB-lite"/>
    </source>
</evidence>
<dbReference type="AlphaFoldDB" id="A0A8J3FAK5"/>
<sequence>MSERLRRPHLTLINGGGLLPLRESADVFPMAHTPGVRLPFAARLARPMPATVRHATTPTPPGTSTGTSRSNDGKAYPGTTRVTDSDS</sequence>
<evidence type="ECO:0000313" key="2">
    <source>
        <dbReference type="EMBL" id="GGJ75367.1"/>
    </source>
</evidence>
<evidence type="ECO:0000313" key="3">
    <source>
        <dbReference type="Proteomes" id="UP000649739"/>
    </source>
</evidence>
<dbReference type="EMBL" id="BMQB01000001">
    <property type="protein sequence ID" value="GGJ75367.1"/>
    <property type="molecule type" value="Genomic_DNA"/>
</dbReference>